<dbReference type="EMBL" id="VTPC01008030">
    <property type="protein sequence ID" value="KAF2893365.1"/>
    <property type="molecule type" value="Genomic_DNA"/>
</dbReference>
<gene>
    <name evidence="2" type="ORF">ILUMI_12806</name>
</gene>
<name>A0A8K0D229_IGNLU</name>
<dbReference type="AlphaFoldDB" id="A0A8K0D229"/>
<dbReference type="Proteomes" id="UP000801492">
    <property type="component" value="Unassembled WGS sequence"/>
</dbReference>
<organism evidence="2 3">
    <name type="scientific">Ignelater luminosus</name>
    <name type="common">Cucubano</name>
    <name type="synonym">Pyrophorus luminosus</name>
    <dbReference type="NCBI Taxonomy" id="2038154"/>
    <lineage>
        <taxon>Eukaryota</taxon>
        <taxon>Metazoa</taxon>
        <taxon>Ecdysozoa</taxon>
        <taxon>Arthropoda</taxon>
        <taxon>Hexapoda</taxon>
        <taxon>Insecta</taxon>
        <taxon>Pterygota</taxon>
        <taxon>Neoptera</taxon>
        <taxon>Endopterygota</taxon>
        <taxon>Coleoptera</taxon>
        <taxon>Polyphaga</taxon>
        <taxon>Elateriformia</taxon>
        <taxon>Elateroidea</taxon>
        <taxon>Elateridae</taxon>
        <taxon>Agrypninae</taxon>
        <taxon>Pyrophorini</taxon>
        <taxon>Ignelater</taxon>
    </lineage>
</organism>
<feature type="region of interest" description="Disordered" evidence="1">
    <location>
        <begin position="111"/>
        <end position="140"/>
    </location>
</feature>
<accession>A0A8K0D229</accession>
<feature type="compositionally biased region" description="Polar residues" evidence="1">
    <location>
        <begin position="117"/>
        <end position="127"/>
    </location>
</feature>
<comment type="caution">
    <text evidence="2">The sequence shown here is derived from an EMBL/GenBank/DDBJ whole genome shotgun (WGS) entry which is preliminary data.</text>
</comment>
<evidence type="ECO:0000313" key="2">
    <source>
        <dbReference type="EMBL" id="KAF2893365.1"/>
    </source>
</evidence>
<keyword evidence="3" id="KW-1185">Reference proteome</keyword>
<evidence type="ECO:0000256" key="1">
    <source>
        <dbReference type="SAM" id="MobiDB-lite"/>
    </source>
</evidence>
<evidence type="ECO:0000313" key="3">
    <source>
        <dbReference type="Proteomes" id="UP000801492"/>
    </source>
</evidence>
<proteinExistence type="predicted"/>
<sequence>MRAYLHNLEQSLVGIPSTNISKYDKINLTDQLDTKTCIFSHGTKYLEIILDSTNTAISLVFAATVDSKSLPPYVGVVYKTERMGGTLMGLDILGTIAPNQAGSIGDVDEKIQRKNMESNQSESTRTSNPKRRRKMTNIDKENKELLLTPEVLEDVIQEEDFIAVRFETKKTIKLYCNSFGDQ</sequence>
<reference evidence="2" key="1">
    <citation type="submission" date="2019-08" db="EMBL/GenBank/DDBJ databases">
        <title>The genome of the North American firefly Photinus pyralis.</title>
        <authorList>
            <consortium name="Photinus pyralis genome working group"/>
            <person name="Fallon T.R."/>
            <person name="Sander Lower S.E."/>
            <person name="Weng J.-K."/>
        </authorList>
    </citation>
    <scope>NUCLEOTIDE SEQUENCE</scope>
    <source>
        <strain evidence="2">TRF0915ILg1</strain>
        <tissue evidence="2">Whole body</tissue>
    </source>
</reference>
<protein>
    <submittedName>
        <fullName evidence="2">Uncharacterized protein</fullName>
    </submittedName>
</protein>